<dbReference type="STRING" id="735.B0185_09550"/>
<evidence type="ECO:0000313" key="3">
    <source>
        <dbReference type="Proteomes" id="UP000253999"/>
    </source>
</evidence>
<evidence type="ECO:0000256" key="1">
    <source>
        <dbReference type="SAM" id="Phobius"/>
    </source>
</evidence>
<protein>
    <recommendedName>
        <fullName evidence="4">Type II secretory pathway component PulJ</fullName>
    </recommendedName>
</protein>
<name>A0A369ZDH4_HAEPH</name>
<organism evidence="2 3">
    <name type="scientific">Haemophilus parahaemolyticus</name>
    <dbReference type="NCBI Taxonomy" id="735"/>
    <lineage>
        <taxon>Bacteria</taxon>
        <taxon>Pseudomonadati</taxon>
        <taxon>Pseudomonadota</taxon>
        <taxon>Gammaproteobacteria</taxon>
        <taxon>Pasteurellales</taxon>
        <taxon>Pasteurellaceae</taxon>
        <taxon>Haemophilus</taxon>
    </lineage>
</organism>
<keyword evidence="1" id="KW-1133">Transmembrane helix</keyword>
<proteinExistence type="predicted"/>
<dbReference type="Proteomes" id="UP000253999">
    <property type="component" value="Unassembled WGS sequence"/>
</dbReference>
<dbReference type="InterPro" id="IPR016419">
    <property type="entry name" value="Prepilin_Pept-dep_B_prd"/>
</dbReference>
<sequence length="234" mass="27500">MLARKINGVPVKISRLKAFSLVEILISLSLGSILLLSFTYFYSNYYVTWQKQKEQFFLQKEAHQLVHYLQQHIQHLGYQGNNKEESNFELFEKDNQRFVLNNQCLIFFYDLNGDGCLGKRATKKSLCRNGKLNNTKDLAKEVFGFKLEEKEIHFYADNRFENCLGEKCEALLDSCENKWTKFTSKEEYLIDKLQFNWKKQNELMQIELTLSSIKDHKISYSLIANVYLLNGASQ</sequence>
<reference evidence="2 3" key="1">
    <citation type="submission" date="2018-05" db="EMBL/GenBank/DDBJ databases">
        <title>Draft Genome Sequences for a Diverse set of 7 Haemophilus Species.</title>
        <authorList>
            <person name="Nichols M."/>
            <person name="Topaz N."/>
            <person name="Wang X."/>
            <person name="Wang X."/>
            <person name="Boxrud D."/>
        </authorList>
    </citation>
    <scope>NUCLEOTIDE SEQUENCE [LARGE SCALE GENOMIC DNA]</scope>
    <source>
        <strain evidence="2 3">C2010039593</strain>
    </source>
</reference>
<keyword evidence="1" id="KW-0812">Transmembrane</keyword>
<dbReference type="EMBL" id="QEQD01000004">
    <property type="protein sequence ID" value="RDF04786.1"/>
    <property type="molecule type" value="Genomic_DNA"/>
</dbReference>
<dbReference type="RefSeq" id="WP_111312938.1">
    <property type="nucleotide sequence ID" value="NZ_QEQD01000004.1"/>
</dbReference>
<keyword evidence="1" id="KW-0472">Membrane</keyword>
<comment type="caution">
    <text evidence="2">The sequence shown here is derived from an EMBL/GenBank/DDBJ whole genome shotgun (WGS) entry which is preliminary data.</text>
</comment>
<gene>
    <name evidence="2" type="ORF">DPV98_05285</name>
</gene>
<accession>A0A369ZDH4</accession>
<feature type="transmembrane region" description="Helical" evidence="1">
    <location>
        <begin position="21"/>
        <end position="42"/>
    </location>
</feature>
<dbReference type="AlphaFoldDB" id="A0A369ZDH4"/>
<evidence type="ECO:0000313" key="2">
    <source>
        <dbReference type="EMBL" id="RDF04786.1"/>
    </source>
</evidence>
<evidence type="ECO:0008006" key="4">
    <source>
        <dbReference type="Google" id="ProtNLM"/>
    </source>
</evidence>
<dbReference type="PIRSF" id="PIRSF004525">
    <property type="entry name" value="Pilin_peptidase-dep_B_prd"/>
    <property type="match status" value="1"/>
</dbReference>